<dbReference type="PANTHER" id="PTHR45339:SF1">
    <property type="entry name" value="HYBRID SIGNAL TRANSDUCTION HISTIDINE KINASE J"/>
    <property type="match status" value="1"/>
</dbReference>
<dbReference type="SMART" id="SM01080">
    <property type="entry name" value="CHASE2"/>
    <property type="match status" value="1"/>
</dbReference>
<dbReference type="PANTHER" id="PTHR45339">
    <property type="entry name" value="HYBRID SIGNAL TRANSDUCTION HISTIDINE KINASE J"/>
    <property type="match status" value="1"/>
</dbReference>
<keyword evidence="7" id="KW-0812">Transmembrane</keyword>
<dbReference type="Gene3D" id="1.10.287.130">
    <property type="match status" value="1"/>
</dbReference>
<name>A0ABU5DCR1_9BURK</name>
<keyword evidence="3 5" id="KW-0597">Phosphoprotein</keyword>
<evidence type="ECO:0000256" key="1">
    <source>
        <dbReference type="ARBA" id="ARBA00000085"/>
    </source>
</evidence>
<evidence type="ECO:0000259" key="8">
    <source>
        <dbReference type="PROSITE" id="PS50109"/>
    </source>
</evidence>
<dbReference type="SUPFAM" id="SSF52172">
    <property type="entry name" value="CheY-like"/>
    <property type="match status" value="1"/>
</dbReference>
<evidence type="ECO:0000313" key="10">
    <source>
        <dbReference type="EMBL" id="MDY0744071.1"/>
    </source>
</evidence>
<evidence type="ECO:0000256" key="4">
    <source>
        <dbReference type="ARBA" id="ARBA00023012"/>
    </source>
</evidence>
<keyword evidence="4" id="KW-0902">Two-component regulatory system</keyword>
<keyword evidence="11" id="KW-1185">Reference proteome</keyword>
<gene>
    <name evidence="10" type="ORF">SNE35_06125</name>
</gene>
<evidence type="ECO:0000256" key="6">
    <source>
        <dbReference type="SAM" id="MobiDB-lite"/>
    </source>
</evidence>
<dbReference type="InterPro" id="IPR036097">
    <property type="entry name" value="HisK_dim/P_sf"/>
</dbReference>
<dbReference type="InterPro" id="IPR003661">
    <property type="entry name" value="HisK_dim/P_dom"/>
</dbReference>
<dbReference type="SMART" id="SM00388">
    <property type="entry name" value="HisKA"/>
    <property type="match status" value="1"/>
</dbReference>
<feature type="compositionally biased region" description="Basic and acidic residues" evidence="6">
    <location>
        <begin position="806"/>
        <end position="815"/>
    </location>
</feature>
<comment type="catalytic activity">
    <reaction evidence="1">
        <text>ATP + protein L-histidine = ADP + protein N-phospho-L-histidine.</text>
        <dbReference type="EC" id="2.7.13.3"/>
    </reaction>
</comment>
<feature type="transmembrane region" description="Helical" evidence="7">
    <location>
        <begin position="378"/>
        <end position="400"/>
    </location>
</feature>
<dbReference type="SUPFAM" id="SSF47384">
    <property type="entry name" value="Homodimeric domain of signal transducing histidine kinase"/>
    <property type="match status" value="1"/>
</dbReference>
<dbReference type="Gene3D" id="3.40.50.2300">
    <property type="match status" value="1"/>
</dbReference>
<feature type="domain" description="Histidine kinase" evidence="8">
    <location>
        <begin position="430"/>
        <end position="646"/>
    </location>
</feature>
<dbReference type="InterPro" id="IPR007890">
    <property type="entry name" value="CHASE2"/>
</dbReference>
<evidence type="ECO:0000256" key="7">
    <source>
        <dbReference type="SAM" id="Phobius"/>
    </source>
</evidence>
<dbReference type="InterPro" id="IPR003594">
    <property type="entry name" value="HATPase_dom"/>
</dbReference>
<dbReference type="CDD" id="cd16922">
    <property type="entry name" value="HATPase_EvgS-ArcB-TorS-like"/>
    <property type="match status" value="1"/>
</dbReference>
<dbReference type="InterPro" id="IPR001789">
    <property type="entry name" value="Sig_transdc_resp-reg_receiver"/>
</dbReference>
<keyword evidence="7" id="KW-1133">Transmembrane helix</keyword>
<dbReference type="SMART" id="SM00448">
    <property type="entry name" value="REC"/>
    <property type="match status" value="1"/>
</dbReference>
<evidence type="ECO:0000313" key="11">
    <source>
        <dbReference type="Proteomes" id="UP001285263"/>
    </source>
</evidence>
<dbReference type="Pfam" id="PF00512">
    <property type="entry name" value="HisKA"/>
    <property type="match status" value="1"/>
</dbReference>
<dbReference type="EMBL" id="JAXCLA010000002">
    <property type="protein sequence ID" value="MDY0744071.1"/>
    <property type="molecule type" value="Genomic_DNA"/>
</dbReference>
<dbReference type="PRINTS" id="PR00344">
    <property type="entry name" value="BCTRLSENSOR"/>
</dbReference>
<feature type="modified residue" description="4-aspartylphosphate" evidence="5">
    <location>
        <position position="720"/>
    </location>
</feature>
<organism evidence="10 11">
    <name type="scientific">Roseateles agri</name>
    <dbReference type="NCBI Taxonomy" id="3098619"/>
    <lineage>
        <taxon>Bacteria</taxon>
        <taxon>Pseudomonadati</taxon>
        <taxon>Pseudomonadota</taxon>
        <taxon>Betaproteobacteria</taxon>
        <taxon>Burkholderiales</taxon>
        <taxon>Sphaerotilaceae</taxon>
        <taxon>Roseateles</taxon>
    </lineage>
</organism>
<dbReference type="CDD" id="cd17546">
    <property type="entry name" value="REC_hyHK_CKI1_RcsC-like"/>
    <property type="match status" value="1"/>
</dbReference>
<feature type="region of interest" description="Disordered" evidence="6">
    <location>
        <begin position="790"/>
        <end position="815"/>
    </location>
</feature>
<dbReference type="RefSeq" id="WP_320421977.1">
    <property type="nucleotide sequence ID" value="NZ_JAXCLA010000002.1"/>
</dbReference>
<sequence length="815" mass="88642">MKLLWRLASLPLLALPLALLLSLTPSYERASLLLDDALLSLAARPVHYDEVLAADIDDASLRNLQPQLGDWPYRRDVYSLLLNYLRDAGARVVVFDIVFSGPRDGDAALAAALNQRSDVVLAAAGLPQPIEVDNEARALLQRLSRPVTTGMRATAWSDITLPHPQLFDAMAAPDAIGMVSTPLDEDGRLRHLPLLHEVHGRVLPALPLAALARAGHIGWQLHGDQLSIGAQRWTLDAHGRVRATLPANADAVPLLDWGRLMRAALGESDDPELRERIRGRALFIGSSAFFADPVMTAVGQRSGTQLLAGTYAAMSRGQLVADAPWPAVAGLWLLALLPAAWTARSARPQLARHVVPVALALLTVLAIAVVLLQQRQLLLPVIGPLWMLAFGLALTAAAELRWEHLTHQRLSYERAVADAANRSKSEFLAHVSHEIRTPMNALLGMADLLGRTRLDAQQRHYVEVFHSAGQALFSLINDLLDLSKIEAGRAELQPDAFNPEALFLQQLNLLRPRAEAKGLSLSLQMEPDARQWAHGDPQRLAQVLVNLAGNAIKFTREGGVTVRAQRKGELLAFSVQDTGIGVEPSKHDMIFRPYTQADGSIERVYGGTGLGLSICRTLVALMGGRIWLESLPGQGATFFVELPMPAIAAPPPSAQPPVAALAGPTRLVPLNILLCEDTELNVLVFEAMLLPLGHRVDHAENGLIGLHKFRSGRYDLVLMDVQMPGMDGLAATRELRRIEREDERVRTPVIALTANAFDADAQRSLDAGCDAHLTKPISQAELLEALGRYGRPDHGQGQVLPDPPEADARPAEFRH</sequence>
<dbReference type="PROSITE" id="PS50109">
    <property type="entry name" value="HIS_KIN"/>
    <property type="match status" value="1"/>
</dbReference>
<evidence type="ECO:0000259" key="9">
    <source>
        <dbReference type="PROSITE" id="PS50110"/>
    </source>
</evidence>
<keyword evidence="7" id="KW-0472">Membrane</keyword>
<feature type="domain" description="Response regulatory" evidence="9">
    <location>
        <begin position="671"/>
        <end position="790"/>
    </location>
</feature>
<dbReference type="Pfam" id="PF00072">
    <property type="entry name" value="Response_reg"/>
    <property type="match status" value="1"/>
</dbReference>
<proteinExistence type="predicted"/>
<dbReference type="InterPro" id="IPR036890">
    <property type="entry name" value="HATPase_C_sf"/>
</dbReference>
<dbReference type="InterPro" id="IPR011006">
    <property type="entry name" value="CheY-like_superfamily"/>
</dbReference>
<dbReference type="Proteomes" id="UP001285263">
    <property type="component" value="Unassembled WGS sequence"/>
</dbReference>
<dbReference type="InterPro" id="IPR005467">
    <property type="entry name" value="His_kinase_dom"/>
</dbReference>
<dbReference type="SMART" id="SM00387">
    <property type="entry name" value="HATPase_c"/>
    <property type="match status" value="1"/>
</dbReference>
<protein>
    <recommendedName>
        <fullName evidence="2">histidine kinase</fullName>
        <ecNumber evidence="2">2.7.13.3</ecNumber>
    </recommendedName>
</protein>
<accession>A0ABU5DCR1</accession>
<evidence type="ECO:0000256" key="2">
    <source>
        <dbReference type="ARBA" id="ARBA00012438"/>
    </source>
</evidence>
<evidence type="ECO:0000256" key="3">
    <source>
        <dbReference type="ARBA" id="ARBA00022553"/>
    </source>
</evidence>
<dbReference type="EC" id="2.7.13.3" evidence="2"/>
<dbReference type="Pfam" id="PF05226">
    <property type="entry name" value="CHASE2"/>
    <property type="match status" value="1"/>
</dbReference>
<reference evidence="10 11" key="1">
    <citation type="submission" date="2023-11" db="EMBL/GenBank/DDBJ databases">
        <title>Paucibacter sp. nov., isolated from fresh soil in Korea.</title>
        <authorList>
            <person name="Le N.T.T."/>
        </authorList>
    </citation>
    <scope>NUCLEOTIDE SEQUENCE [LARGE SCALE GENOMIC DNA]</scope>
    <source>
        <strain evidence="10 11">R3-3</strain>
    </source>
</reference>
<dbReference type="CDD" id="cd00082">
    <property type="entry name" value="HisKA"/>
    <property type="match status" value="1"/>
</dbReference>
<dbReference type="Pfam" id="PF02518">
    <property type="entry name" value="HATPase_c"/>
    <property type="match status" value="1"/>
</dbReference>
<dbReference type="SUPFAM" id="SSF55874">
    <property type="entry name" value="ATPase domain of HSP90 chaperone/DNA topoisomerase II/histidine kinase"/>
    <property type="match status" value="1"/>
</dbReference>
<evidence type="ECO:0000256" key="5">
    <source>
        <dbReference type="PROSITE-ProRule" id="PRU00169"/>
    </source>
</evidence>
<dbReference type="Gene3D" id="3.30.565.10">
    <property type="entry name" value="Histidine kinase-like ATPase, C-terminal domain"/>
    <property type="match status" value="1"/>
</dbReference>
<feature type="transmembrane region" description="Helical" evidence="7">
    <location>
        <begin position="353"/>
        <end position="372"/>
    </location>
</feature>
<dbReference type="InterPro" id="IPR004358">
    <property type="entry name" value="Sig_transdc_His_kin-like_C"/>
</dbReference>
<dbReference type="PROSITE" id="PS50110">
    <property type="entry name" value="RESPONSE_REGULATORY"/>
    <property type="match status" value="1"/>
</dbReference>
<comment type="caution">
    <text evidence="10">The sequence shown here is derived from an EMBL/GenBank/DDBJ whole genome shotgun (WGS) entry which is preliminary data.</text>
</comment>